<dbReference type="EMBL" id="JEWH01000088">
    <property type="protein sequence ID" value="EXB03518.1"/>
    <property type="molecule type" value="Genomic_DNA"/>
</dbReference>
<dbReference type="EMBL" id="JEWH01000119">
    <property type="protein sequence ID" value="EXB03229.1"/>
    <property type="molecule type" value="Genomic_DNA"/>
</dbReference>
<evidence type="ECO:0000313" key="4">
    <source>
        <dbReference type="Proteomes" id="UP000020595"/>
    </source>
</evidence>
<comment type="caution">
    <text evidence="3">The sequence shown here is derived from an EMBL/GenBank/DDBJ whole genome shotgun (WGS) entry which is preliminary data.</text>
</comment>
<evidence type="ECO:0000313" key="3">
    <source>
        <dbReference type="EMBL" id="EXB05778.1"/>
    </source>
</evidence>
<dbReference type="Proteomes" id="UP000020595">
    <property type="component" value="Unassembled WGS sequence"/>
</dbReference>
<dbReference type="GO" id="GO:0016787">
    <property type="term" value="F:hydrolase activity"/>
    <property type="evidence" value="ECO:0007669"/>
    <property type="project" value="UniProtKB-KW"/>
</dbReference>
<dbReference type="InterPro" id="IPR009645">
    <property type="entry name" value="GguC"/>
</dbReference>
<dbReference type="Gene3D" id="3.90.850.10">
    <property type="entry name" value="Fumarylacetoacetase-like, C-terminal domain"/>
    <property type="match status" value="1"/>
</dbReference>
<organism evidence="3 4">
    <name type="scientific">Acinetobacter baumannii (strain 1295743)</name>
    <dbReference type="NCBI Taxonomy" id="1310613"/>
    <lineage>
        <taxon>Bacteria</taxon>
        <taxon>Pseudomonadati</taxon>
        <taxon>Pseudomonadota</taxon>
        <taxon>Gammaproteobacteria</taxon>
        <taxon>Moraxellales</taxon>
        <taxon>Moraxellaceae</taxon>
        <taxon>Acinetobacter</taxon>
        <taxon>Acinetobacter calcoaceticus/baumannii complex</taxon>
    </lineage>
</organism>
<dbReference type="AlphaFoldDB" id="A0A009IPP7"/>
<name>A0A009IPP7_ACIB9</name>
<dbReference type="PATRIC" id="fig|1310613.3.peg.1902"/>
<evidence type="ECO:0000313" key="2">
    <source>
        <dbReference type="EMBL" id="EXB03518.1"/>
    </source>
</evidence>
<dbReference type="EMBL" id="JEWH01000021">
    <property type="protein sequence ID" value="EXB05778.1"/>
    <property type="molecule type" value="Genomic_DNA"/>
</dbReference>
<evidence type="ECO:0000313" key="1">
    <source>
        <dbReference type="EMBL" id="EXB03229.1"/>
    </source>
</evidence>
<accession>A0A009IPP7</accession>
<sequence>MQIIQFENHANQRAVAKVEGNMAYPVKDIQSVRDLALLAIRNKVSLEQQVEALGFESETYDYSSLLADLKVLPPLDHPDPTHCLVSGTGLTHLGSASARDKMHQQNLSDDSSVTDTMRIFQWGLQKGRPAQGQIGAQPEWFYKGDGSIVVRPGAELPLPPFAEDGGEEPEIACLYVIGEDLKPYRIGFALGNEYSDHVMERRNYLYLAHSKLRFCSFGPALRTGELPKHLVGTSRLRRDGQIIWEKEFLSGEDNMCHSLANLEYHHFKYQQFLKAGDVHIHYFGTATLSFADGIQAQVNDEFEIEMKEFGHPLKNKLAHMQPELPVGSVITL</sequence>
<dbReference type="SUPFAM" id="SSF56529">
    <property type="entry name" value="FAH"/>
    <property type="match status" value="1"/>
</dbReference>
<reference evidence="3 4" key="1">
    <citation type="submission" date="2014-02" db="EMBL/GenBank/DDBJ databases">
        <title>Comparative genomics and transcriptomics to identify genetic mechanisms underlying the emergence of carbapenem resistant Acinetobacter baumannii (CRAb).</title>
        <authorList>
            <person name="Harris A.D."/>
            <person name="Johnson K.J."/>
            <person name="George J."/>
            <person name="Shefchek K."/>
            <person name="Daugherty S.C."/>
            <person name="Parankush S."/>
            <person name="Sadzewicz L."/>
            <person name="Tallon L."/>
            <person name="Sengamalay N."/>
            <person name="Hazen T.H."/>
            <person name="Rasko D.A."/>
        </authorList>
    </citation>
    <scope>NUCLEOTIDE SEQUENCE [LARGE SCALE GENOMIC DNA]</scope>
    <source>
        <strain evidence="3 4">1295743</strain>
    </source>
</reference>
<dbReference type="NCBIfam" id="NF040903">
    <property type="entry name" value="GguC"/>
    <property type="match status" value="1"/>
</dbReference>
<proteinExistence type="predicted"/>
<dbReference type="InterPro" id="IPR036663">
    <property type="entry name" value="Fumarylacetoacetase_C_sf"/>
</dbReference>
<keyword evidence="3" id="KW-0378">Hydrolase</keyword>
<dbReference type="PIRSF" id="PIRSF033905">
    <property type="entry name" value="UCP033905"/>
    <property type="match status" value="1"/>
</dbReference>
<gene>
    <name evidence="3" type="ORF">J512_1981</name>
    <name evidence="2" type="ORF">J512_3993</name>
    <name evidence="1" type="ORF">J512_4251</name>
</gene>
<dbReference type="RefSeq" id="WP_032051172.1">
    <property type="nucleotide sequence ID" value="NZ_JEWH01000021.1"/>
</dbReference>
<protein>
    <submittedName>
        <fullName evidence="3">Fumarylacetoacetate (FAA) hydrolase family protein</fullName>
    </submittedName>
</protein>